<proteinExistence type="predicted"/>
<name>A0ABX9MT75_9DEIN</name>
<dbReference type="InterPro" id="IPR046037">
    <property type="entry name" value="DUF5995"/>
</dbReference>
<evidence type="ECO:0000313" key="2">
    <source>
        <dbReference type="Proteomes" id="UP000265443"/>
    </source>
</evidence>
<organism evidence="1 2">
    <name type="scientific">Meiothermus hypogaeus</name>
    <dbReference type="NCBI Taxonomy" id="884155"/>
    <lineage>
        <taxon>Bacteria</taxon>
        <taxon>Thermotogati</taxon>
        <taxon>Deinococcota</taxon>
        <taxon>Deinococci</taxon>
        <taxon>Thermales</taxon>
        <taxon>Thermaceae</taxon>
        <taxon>Meiothermus</taxon>
    </lineage>
</organism>
<reference evidence="1 2" key="1">
    <citation type="submission" date="2018-08" db="EMBL/GenBank/DDBJ databases">
        <title>Meiothermus hypogaeus DSM 23238 genome sequencing project.</title>
        <authorList>
            <person name="Da Costa M.S."/>
            <person name="Albuquerque L."/>
            <person name="Raposo P."/>
            <person name="Froufe H.J.C."/>
            <person name="Barroso C.S."/>
            <person name="Egas C."/>
        </authorList>
    </citation>
    <scope>NUCLEOTIDE SEQUENCE [LARGE SCALE GENOMIC DNA]</scope>
    <source>
        <strain evidence="1 2">DSM 23238</strain>
    </source>
</reference>
<evidence type="ECO:0000313" key="1">
    <source>
        <dbReference type="EMBL" id="RIH80684.1"/>
    </source>
</evidence>
<protein>
    <submittedName>
        <fullName evidence="1">Uncharacterized protein</fullName>
    </submittedName>
</protein>
<gene>
    <name evidence="1" type="ORF">Mhypo_00400</name>
</gene>
<accession>A0ABX9MT75</accession>
<dbReference type="Proteomes" id="UP000265443">
    <property type="component" value="Unassembled WGS sequence"/>
</dbReference>
<dbReference type="EMBL" id="QWKY01000004">
    <property type="protein sequence ID" value="RIH80684.1"/>
    <property type="molecule type" value="Genomic_DNA"/>
</dbReference>
<keyword evidence="2" id="KW-1185">Reference proteome</keyword>
<sequence length="228" mass="26417">MSSAPILARMQDHLRRWEEAGDRRSVFLRCYSMMTENMLIAVARGEFQDPLWVNHLLHHFADYYFVALEAYEQDPATAPPVWQMAHDCCKSPRLKALQNLLLGVNAHINYDLVFALSDVLQDEWEALSPQQREVRYADHCKVNVVIARTVDSVQDQVIERYDPEMDLVDKLMGSLDEWLISRLIASWRDQVWRNAIDRVVASQAERASLTQKVEKACLEIANSILFKQ</sequence>
<comment type="caution">
    <text evidence="1">The sequence shown here is derived from an EMBL/GenBank/DDBJ whole genome shotgun (WGS) entry which is preliminary data.</text>
</comment>
<dbReference type="Pfam" id="PF19458">
    <property type="entry name" value="DUF5995"/>
    <property type="match status" value="1"/>
</dbReference>